<comment type="caution">
    <text evidence="4">The sequence shown here is derived from an EMBL/GenBank/DDBJ whole genome shotgun (WGS) entry which is preliminary data.</text>
</comment>
<dbReference type="PANTHER" id="PTHR30483:SF6">
    <property type="entry name" value="PERIPLASMIC BINDING PROTEIN OF ABC TRANSPORTER FOR NATURAL AMINO ACIDS"/>
    <property type="match status" value="1"/>
</dbReference>
<dbReference type="AlphaFoldDB" id="A0A5C8UPZ9"/>
<evidence type="ECO:0000256" key="1">
    <source>
        <dbReference type="ARBA" id="ARBA00010062"/>
    </source>
</evidence>
<evidence type="ECO:0000259" key="3">
    <source>
        <dbReference type="Pfam" id="PF13458"/>
    </source>
</evidence>
<dbReference type="SUPFAM" id="SSF53822">
    <property type="entry name" value="Periplasmic binding protein-like I"/>
    <property type="match status" value="1"/>
</dbReference>
<reference evidence="4 5" key="1">
    <citation type="submission" date="2019-08" db="EMBL/GenBank/DDBJ databases">
        <title>Bacterial whole genome sequence for Glaciihabitans sp. CHu50b-6-2.</title>
        <authorList>
            <person name="Jin L."/>
        </authorList>
    </citation>
    <scope>NUCLEOTIDE SEQUENCE [LARGE SCALE GENOMIC DNA]</scope>
    <source>
        <strain evidence="4 5">CHu50b-6-2</strain>
    </source>
</reference>
<dbReference type="EMBL" id="VRMG01000008">
    <property type="protein sequence ID" value="TXN29964.1"/>
    <property type="molecule type" value="Genomic_DNA"/>
</dbReference>
<dbReference type="InterPro" id="IPR028082">
    <property type="entry name" value="Peripla_BP_I"/>
</dbReference>
<evidence type="ECO:0000256" key="2">
    <source>
        <dbReference type="ARBA" id="ARBA00022729"/>
    </source>
</evidence>
<dbReference type="InterPro" id="IPR028081">
    <property type="entry name" value="Leu-bd"/>
</dbReference>
<proteinExistence type="inferred from homology"/>
<evidence type="ECO:0000313" key="5">
    <source>
        <dbReference type="Proteomes" id="UP000321379"/>
    </source>
</evidence>
<keyword evidence="2" id="KW-0732">Signal</keyword>
<dbReference type="RefSeq" id="WP_147784007.1">
    <property type="nucleotide sequence ID" value="NZ_VRMG01000008.1"/>
</dbReference>
<sequence length="409" mass="42494">MPKSLATGKRSTAENGEFAMKRIFLAASIVAVSALALTACASGGSGSTSAGTILIGGIAGTTGAYGSTGQAVVNGTQMAIDEINAKGGVIGKKLKFEAHDDGASATTSSQLFNKLVSEGAIAIVGSPDTGPTTASLSSQKKIPVIGAVDDGGLTVYPDGPDKPPFPYAFSTSLNTFAWGGAVADYALKNCKGLAVLHDPSSYGLGGLAGIKLVFDAKGKKLALEDAITENWSTGATVGLKSEIDKITASGADCVDVWLTPQDQASFVQEAKSLGANFTFLGNDETSADSTFSDLAKDQADGMISALLSTEVHPTDALKTFQTKYKAKFNKDSTPFAELSYDAIYMLKQAIEKGKSTNAQSLQNQLNSITDYDGLTGKLTFTEQQHTTINKDQLTLVKFSTTSKSWEPLG</sequence>
<organism evidence="4 5">
    <name type="scientific">Lacisediminihabitans profunda</name>
    <dbReference type="NCBI Taxonomy" id="2594790"/>
    <lineage>
        <taxon>Bacteria</taxon>
        <taxon>Bacillati</taxon>
        <taxon>Actinomycetota</taxon>
        <taxon>Actinomycetes</taxon>
        <taxon>Micrococcales</taxon>
        <taxon>Microbacteriaceae</taxon>
        <taxon>Lacisediminihabitans</taxon>
    </lineage>
</organism>
<protein>
    <submittedName>
        <fullName evidence="4">ABC transporter substrate-binding protein</fullName>
    </submittedName>
</protein>
<dbReference type="PANTHER" id="PTHR30483">
    <property type="entry name" value="LEUCINE-SPECIFIC-BINDING PROTEIN"/>
    <property type="match status" value="1"/>
</dbReference>
<dbReference type="Pfam" id="PF13458">
    <property type="entry name" value="Peripla_BP_6"/>
    <property type="match status" value="1"/>
</dbReference>
<dbReference type="Gene3D" id="3.40.50.2300">
    <property type="match status" value="2"/>
</dbReference>
<feature type="domain" description="Leucine-binding protein" evidence="3">
    <location>
        <begin position="52"/>
        <end position="390"/>
    </location>
</feature>
<dbReference type="InterPro" id="IPR051010">
    <property type="entry name" value="BCAA_transport"/>
</dbReference>
<keyword evidence="5" id="KW-1185">Reference proteome</keyword>
<evidence type="ECO:0000313" key="4">
    <source>
        <dbReference type="EMBL" id="TXN29964.1"/>
    </source>
</evidence>
<comment type="similarity">
    <text evidence="1">Belongs to the leucine-binding protein family.</text>
</comment>
<accession>A0A5C8UPZ9</accession>
<name>A0A5C8UPZ9_9MICO</name>
<dbReference type="Proteomes" id="UP000321379">
    <property type="component" value="Unassembled WGS sequence"/>
</dbReference>
<gene>
    <name evidence="4" type="ORF">FVP33_12595</name>
</gene>